<reference evidence="1 2" key="1">
    <citation type="submission" date="2018-10" db="EMBL/GenBank/DDBJ databases">
        <title>Bacillus Keqinensis sp. nov., a moderately halophilic bacterium isolated from a saline-alkaline lake.</title>
        <authorList>
            <person name="Wang H."/>
        </authorList>
    </citation>
    <scope>NUCLEOTIDE SEQUENCE [LARGE SCALE GENOMIC DNA]</scope>
    <source>
        <strain evidence="1 2">KQ-3</strain>
    </source>
</reference>
<sequence>MSRKILIVGGVAGGATAAARLRRLDEKADIIVFERGEYVSFANCGLPYYIGGTIVNIHEYLVVLGCYPSIYE</sequence>
<proteinExistence type="predicted"/>
<organism evidence="1 2">
    <name type="scientific">Alteribacter keqinensis</name>
    <dbReference type="NCBI Taxonomy" id="2483800"/>
    <lineage>
        <taxon>Bacteria</taxon>
        <taxon>Bacillati</taxon>
        <taxon>Bacillota</taxon>
        <taxon>Bacilli</taxon>
        <taxon>Bacillales</taxon>
        <taxon>Bacillaceae</taxon>
        <taxon>Alteribacter</taxon>
    </lineage>
</organism>
<evidence type="ECO:0008006" key="3">
    <source>
        <dbReference type="Google" id="ProtNLM"/>
    </source>
</evidence>
<keyword evidence="2" id="KW-1185">Reference proteome</keyword>
<dbReference type="OrthoDB" id="9802028at2"/>
<accession>A0A3M7TLY7</accession>
<protein>
    <recommendedName>
        <fullName evidence="3">CoA-disulfide reductase</fullName>
    </recommendedName>
</protein>
<dbReference type="Gene3D" id="3.50.50.60">
    <property type="entry name" value="FAD/NAD(P)-binding domain"/>
    <property type="match status" value="1"/>
</dbReference>
<dbReference type="AlphaFoldDB" id="A0A3M7TLY7"/>
<dbReference type="EMBL" id="RHIB01000003">
    <property type="protein sequence ID" value="RNA66621.1"/>
    <property type="molecule type" value="Genomic_DNA"/>
</dbReference>
<gene>
    <name evidence="1" type="ORF">EBO34_15490</name>
</gene>
<evidence type="ECO:0000313" key="1">
    <source>
        <dbReference type="EMBL" id="RNA66621.1"/>
    </source>
</evidence>
<evidence type="ECO:0000313" key="2">
    <source>
        <dbReference type="Proteomes" id="UP000278746"/>
    </source>
</evidence>
<dbReference type="InterPro" id="IPR036188">
    <property type="entry name" value="FAD/NAD-bd_sf"/>
</dbReference>
<comment type="caution">
    <text evidence="1">The sequence shown here is derived from an EMBL/GenBank/DDBJ whole genome shotgun (WGS) entry which is preliminary data.</text>
</comment>
<dbReference type="Proteomes" id="UP000278746">
    <property type="component" value="Unassembled WGS sequence"/>
</dbReference>
<dbReference type="SUPFAM" id="SSF51905">
    <property type="entry name" value="FAD/NAD(P)-binding domain"/>
    <property type="match status" value="1"/>
</dbReference>
<name>A0A3M7TLY7_9BACI</name>